<dbReference type="OrthoDB" id="4892971at2759"/>
<dbReference type="NCBIfam" id="TIGR02118">
    <property type="entry name" value="EthD family reductase"/>
    <property type="match status" value="1"/>
</dbReference>
<dbReference type="InterPro" id="IPR009799">
    <property type="entry name" value="EthD_dom"/>
</dbReference>
<dbReference type="PANTHER" id="PTHR40260:SF2">
    <property type="entry name" value="BLR8190 PROTEIN"/>
    <property type="match status" value="1"/>
</dbReference>
<sequence length="150" mass="16623">MIMIETGSNKLDFPAEDFRPNSSRLRKSLSEFYTTALPTNALQKHAESMASITILYPSGHEFDLEYYMQTHMPLVSSCWKEEGLQSWEIVQFASDQPYQVQATLKFASLAAWEAASTGKNSANVFGDIPTFTTAEPVVLKGLCQGSETVA</sequence>
<keyword evidence="3" id="KW-1185">Reference proteome</keyword>
<reference evidence="2 3" key="1">
    <citation type="journal article" date="2016" name="Genome Biol. Evol.">
        <title>Divergent and convergent evolution of fungal pathogenicity.</title>
        <authorList>
            <person name="Shang Y."/>
            <person name="Xiao G."/>
            <person name="Zheng P."/>
            <person name="Cen K."/>
            <person name="Zhan S."/>
            <person name="Wang C."/>
        </authorList>
    </citation>
    <scope>NUCLEOTIDE SEQUENCE [LARGE SCALE GENOMIC DNA]</scope>
    <source>
        <strain evidence="2 3">RCEF 4871</strain>
    </source>
</reference>
<dbReference type="AlphaFoldDB" id="A0A167ANI3"/>
<dbReference type="OMA" id="YLATHMP"/>
<dbReference type="PANTHER" id="PTHR40260">
    <property type="entry name" value="BLR8190 PROTEIN"/>
    <property type="match status" value="1"/>
</dbReference>
<organism evidence="2 3">
    <name type="scientific">Metarhizium rileyi (strain RCEF 4871)</name>
    <name type="common">Nomuraea rileyi</name>
    <dbReference type="NCBI Taxonomy" id="1649241"/>
    <lineage>
        <taxon>Eukaryota</taxon>
        <taxon>Fungi</taxon>
        <taxon>Dikarya</taxon>
        <taxon>Ascomycota</taxon>
        <taxon>Pezizomycotina</taxon>
        <taxon>Sordariomycetes</taxon>
        <taxon>Hypocreomycetidae</taxon>
        <taxon>Hypocreales</taxon>
        <taxon>Clavicipitaceae</taxon>
        <taxon>Metarhizium</taxon>
    </lineage>
</organism>
<protein>
    <submittedName>
        <fullName evidence="2">Dimeric alpha-beta barrel</fullName>
    </submittedName>
</protein>
<name>A0A167ANI3_METRR</name>
<dbReference type="Proteomes" id="UP000243498">
    <property type="component" value="Unassembled WGS sequence"/>
</dbReference>
<dbReference type="Gene3D" id="3.30.70.100">
    <property type="match status" value="1"/>
</dbReference>
<dbReference type="EMBL" id="AZHC01000023">
    <property type="protein sequence ID" value="OAA39105.1"/>
    <property type="molecule type" value="Genomic_DNA"/>
</dbReference>
<gene>
    <name evidence="2" type="ORF">NOR_06365</name>
</gene>
<dbReference type="GO" id="GO:0016491">
    <property type="term" value="F:oxidoreductase activity"/>
    <property type="evidence" value="ECO:0007669"/>
    <property type="project" value="InterPro"/>
</dbReference>
<comment type="similarity">
    <text evidence="1">Belongs to the tpcK family.</text>
</comment>
<dbReference type="STRING" id="1081105.A0A167ANI3"/>
<accession>A0A167ANI3</accession>
<proteinExistence type="inferred from homology"/>
<evidence type="ECO:0000256" key="1">
    <source>
        <dbReference type="ARBA" id="ARBA00005986"/>
    </source>
</evidence>
<comment type="caution">
    <text evidence="2">The sequence shown here is derived from an EMBL/GenBank/DDBJ whole genome shotgun (WGS) entry which is preliminary data.</text>
</comment>
<evidence type="ECO:0000313" key="2">
    <source>
        <dbReference type="EMBL" id="OAA39105.1"/>
    </source>
</evidence>
<evidence type="ECO:0000313" key="3">
    <source>
        <dbReference type="Proteomes" id="UP000243498"/>
    </source>
</evidence>
<dbReference type="SUPFAM" id="SSF54909">
    <property type="entry name" value="Dimeric alpha+beta barrel"/>
    <property type="match status" value="1"/>
</dbReference>
<dbReference type="InterPro" id="IPR011008">
    <property type="entry name" value="Dimeric_a/b-barrel"/>
</dbReference>